<proteinExistence type="predicted"/>
<dbReference type="SUPFAM" id="SSF49452">
    <property type="entry name" value="Starch-binding domain-like"/>
    <property type="match status" value="1"/>
</dbReference>
<organism evidence="2 3">
    <name type="scientific">Rosistilla oblonga</name>
    <dbReference type="NCBI Taxonomy" id="2527990"/>
    <lineage>
        <taxon>Bacteria</taxon>
        <taxon>Pseudomonadati</taxon>
        <taxon>Planctomycetota</taxon>
        <taxon>Planctomycetia</taxon>
        <taxon>Pirellulales</taxon>
        <taxon>Pirellulaceae</taxon>
        <taxon>Rosistilla</taxon>
    </lineage>
</organism>
<feature type="compositionally biased region" description="Basic residues" evidence="1">
    <location>
        <begin position="12"/>
        <end position="23"/>
    </location>
</feature>
<evidence type="ECO:0000313" key="2">
    <source>
        <dbReference type="EMBL" id="QDV55224.1"/>
    </source>
</evidence>
<dbReference type="InterPro" id="IPR024079">
    <property type="entry name" value="MetalloPept_cat_dom_sf"/>
</dbReference>
<sequence>MSFFKSWTSRTKSNKRSNLRRSRSGRRRGIRLESLERRDLLAVDIVFDYSYDDSGFFDTDAKAALERAANDYETRLLDTLTAIPAPTAGNSWTASFQDPETGSTVNLQNLQLAENEVRVYVGSRNLTGSTLGKASAGYGVQYTDPNWVDTVLWRGQSGANEQSTWGGSIVFDTSPTWHFDVGLPSSGTTDFYSVALHELGHIFGISNQPGNTWTSLTKSLSELSTADQALVDNEPGDYFTGPKSVALYGSPIPADGGHFEHDVSYAGAEAALDPSLTTGTRKPMSPLDWTTLDDIGWDIGTRFLSGTVFDDSVIDNDQPDAGEGEAGITVTATNTTTSTQYTTTTHTDGTYALELPPGTYDVIFTGGGYKGSVEILDKAVNPASVKVNLDSSDATWQPDNSLPDAVASLGLTTFSGNAGISPTTNRADSISDEFIPVDPNIQYVLSGQSRSGDDSGDLFNTANRQYFGFASYDADQLRIEPWHVLKYSTAADTTLASDLEPGDTQIVLQDATGWANGGRAYQRMFAWYGYQNASGETYDDYTYTRNVATNFTTGIWNAGGISGNVITLAEPWSGPEIEAGTAVRNTTTGNTFNYASLQGQAVPNEWTTYSATIGGTGLETSKFRPGTSFIKPVILTNYQSPANNLVEWKDVGVSYLDSSQPFSAGQTFYVKDKNSEPSSGATYQWSQLAGPTVNIVNATEAQTKIDLPASITDYQVTLQVAKTESGVTTLDSITVDVLRSPVSSLPDAVASLGLTTFSGNAGISPTTNRADSISDEFIPVDPNIQYVLSGQSRSGDDSGDLFNTANRQYFGFASYDADQLRIEPWHVLKYSTAADTTLASDLEPGDTQIVLQDATGWANGGRAYQRMFAWYGYQNASGETYDDYTYTRNVATNFTTGIWNAGGISGNVITLAEPWSGPEIEAGTAVRNATTGNTFNYASLQGQAVPNEWTTYSATIGGTGLETSKFRPGTSFIKPVILTNYQSPANNLVEWKDVGVSYLDSSQPFSAGQTFYVKDKNSEPSSGATYQWSQLAGPTVNIVNATEAQTKIDLPASITDYQVTLQVAKTESGVTTLDSITVDVLRSPVSSLPDAVASLGLTTFSGNAGISPTTNRADSISDEFIPVDPNIQYVLSGQSRSGDDSGDLFNTANRQYFGFASYDADQLRIEPWHVLKYSTAADTTLASDLEPGDTQIVLQDATGWANGGRAYQRMFAWYGYQNASGETYDDYTYTRNVATNFTTGIWNAGGISGNVITLAEPWSGPEIEAGTAVRNATTGNTFNYASLQGQAVPNEWTTYSATIGGTGLETSKFRPGTSFIKPVILTNYQSPANNLVEWKDVGVSYLDSSQPFSAGQTFYVKDKNSEPSSGATYQWSQLAGPTVNIVNATEAQTKIDLPASITDYQVTLQVAKTESGVTTLDSITVDVLRSPVSSLPDAVASLGLTTFSGNAGISPTTNRADSISDEFIPVDPNIQYVLSGQSRSGDDSGDLFNTANRQYFGFASYDADQLRIEPWHVLKYSTAADTTLASDLEPGDTQIVLQDATGWANGGRAYQRMFAWYGYQNASGETYDDYTYTRNVATNFTTGIWNAGGISGNVITLAEPWRGPEIEAGTAVRNATTGNTFNYASLQGQAVPNEWTTYSATIGGTGLETSKFRPGTSFIKPVILTNYQSPANNLVEWKDVGVSYLDSSQPFSAGQTFYVKDKNSEPSSGATYQWSQLAGPTVNIVNATEAQTKIDLPASITDYQVTLQVAKTESGVTTLDSITIDIAGGL</sequence>
<protein>
    <submittedName>
        <fullName evidence="2">Uncharacterized protein</fullName>
    </submittedName>
</protein>
<dbReference type="GO" id="GO:0008237">
    <property type="term" value="F:metallopeptidase activity"/>
    <property type="evidence" value="ECO:0007669"/>
    <property type="project" value="InterPro"/>
</dbReference>
<dbReference type="SUPFAM" id="SSF55486">
    <property type="entry name" value="Metalloproteases ('zincins'), catalytic domain"/>
    <property type="match status" value="1"/>
</dbReference>
<dbReference type="Gene3D" id="2.60.40.1120">
    <property type="entry name" value="Carboxypeptidase-like, regulatory domain"/>
    <property type="match status" value="1"/>
</dbReference>
<gene>
    <name evidence="2" type="ORF">Mal33_11940</name>
</gene>
<dbReference type="RefSeq" id="WP_197453060.1">
    <property type="nucleotide sequence ID" value="NZ_CP036318.1"/>
</dbReference>
<dbReference type="InterPro" id="IPR013783">
    <property type="entry name" value="Ig-like_fold"/>
</dbReference>
<dbReference type="GO" id="GO:0030246">
    <property type="term" value="F:carbohydrate binding"/>
    <property type="evidence" value="ECO:0007669"/>
    <property type="project" value="InterPro"/>
</dbReference>
<reference evidence="2 3" key="1">
    <citation type="submission" date="2019-02" db="EMBL/GenBank/DDBJ databases">
        <title>Deep-cultivation of Planctomycetes and their phenomic and genomic characterization uncovers novel biology.</title>
        <authorList>
            <person name="Wiegand S."/>
            <person name="Jogler M."/>
            <person name="Boedeker C."/>
            <person name="Pinto D."/>
            <person name="Vollmers J."/>
            <person name="Rivas-Marin E."/>
            <person name="Kohn T."/>
            <person name="Peeters S.H."/>
            <person name="Heuer A."/>
            <person name="Rast P."/>
            <person name="Oberbeckmann S."/>
            <person name="Bunk B."/>
            <person name="Jeske O."/>
            <person name="Meyerdierks A."/>
            <person name="Storesund J.E."/>
            <person name="Kallscheuer N."/>
            <person name="Luecker S."/>
            <person name="Lage O.M."/>
            <person name="Pohl T."/>
            <person name="Merkel B.J."/>
            <person name="Hornburger P."/>
            <person name="Mueller R.-W."/>
            <person name="Bruemmer F."/>
            <person name="Labrenz M."/>
            <person name="Spormann A.M."/>
            <person name="Op den Camp H."/>
            <person name="Overmann J."/>
            <person name="Amann R."/>
            <person name="Jetten M.S.M."/>
            <person name="Mascher T."/>
            <person name="Medema M.H."/>
            <person name="Devos D.P."/>
            <person name="Kaster A.-K."/>
            <person name="Ovreas L."/>
            <person name="Rohde M."/>
            <person name="Galperin M.Y."/>
            <person name="Jogler C."/>
        </authorList>
    </citation>
    <scope>NUCLEOTIDE SEQUENCE [LARGE SCALE GENOMIC DNA]</scope>
    <source>
        <strain evidence="2 3">Mal33</strain>
    </source>
</reference>
<feature type="region of interest" description="Disordered" evidence="1">
    <location>
        <begin position="1"/>
        <end position="23"/>
    </location>
</feature>
<evidence type="ECO:0000313" key="3">
    <source>
        <dbReference type="Proteomes" id="UP000316770"/>
    </source>
</evidence>
<dbReference type="Pfam" id="PF13620">
    <property type="entry name" value="CarboxypepD_reg"/>
    <property type="match status" value="1"/>
</dbReference>
<evidence type="ECO:0000256" key="1">
    <source>
        <dbReference type="SAM" id="MobiDB-lite"/>
    </source>
</evidence>
<dbReference type="Proteomes" id="UP000316770">
    <property type="component" value="Chromosome"/>
</dbReference>
<dbReference type="Gene3D" id="2.60.40.10">
    <property type="entry name" value="Immunoglobulins"/>
    <property type="match status" value="3"/>
</dbReference>
<name>A0A518IQ54_9BACT</name>
<dbReference type="EMBL" id="CP036318">
    <property type="protein sequence ID" value="QDV55224.1"/>
    <property type="molecule type" value="Genomic_DNA"/>
</dbReference>
<accession>A0A518IQ54</accession>
<dbReference type="InterPro" id="IPR013784">
    <property type="entry name" value="Carb-bd-like_fold"/>
</dbReference>
<dbReference type="Gene3D" id="3.40.390.10">
    <property type="entry name" value="Collagenase (Catalytic Domain)"/>
    <property type="match status" value="1"/>
</dbReference>
<keyword evidence="3" id="KW-1185">Reference proteome</keyword>